<gene>
    <name evidence="1" type="ORF">VSX58_16755</name>
</gene>
<organism evidence="1 2">
    <name type="scientific">Brenneria populi</name>
    <dbReference type="NCBI Taxonomy" id="1505588"/>
    <lineage>
        <taxon>Bacteria</taxon>
        <taxon>Pseudomonadati</taxon>
        <taxon>Pseudomonadota</taxon>
        <taxon>Gammaproteobacteria</taxon>
        <taxon>Enterobacterales</taxon>
        <taxon>Pectobacteriaceae</taxon>
        <taxon>Brenneria</taxon>
    </lineage>
</organism>
<accession>A0ABU6JTZ2</accession>
<evidence type="ECO:0000313" key="1">
    <source>
        <dbReference type="EMBL" id="MEC5344244.1"/>
    </source>
</evidence>
<comment type="caution">
    <text evidence="1">The sequence shown here is derived from an EMBL/GenBank/DDBJ whole genome shotgun (WGS) entry which is preliminary data.</text>
</comment>
<dbReference type="EMBL" id="JAYWTM010000020">
    <property type="protein sequence ID" value="MEC5344244.1"/>
    <property type="molecule type" value="Genomic_DNA"/>
</dbReference>
<keyword evidence="2" id="KW-1185">Reference proteome</keyword>
<protein>
    <submittedName>
        <fullName evidence="1">Uncharacterized protein</fullName>
    </submittedName>
</protein>
<evidence type="ECO:0000313" key="2">
    <source>
        <dbReference type="Proteomes" id="UP001309705"/>
    </source>
</evidence>
<reference evidence="1 2" key="1">
    <citation type="journal article" date="2017" name="Int. J. Syst. Evol. Microbiol.">
        <title>Brenneria populi subsp. brevivirga subsp. nov. isolated from symptomatic bark of Populus x euramericana canker, and description of Brenneria populi subsp. populi subsp. nov.</title>
        <authorList>
            <person name="Zheng M.H."/>
            <person name="Piao C.G."/>
            <person name="Xue H."/>
            <person name="Guo M.W."/>
            <person name="Li Y."/>
        </authorList>
    </citation>
    <scope>NUCLEOTIDE SEQUENCE [LARGE SCALE GENOMIC DNA]</scope>
    <source>
        <strain evidence="1 2">D9-5</strain>
    </source>
</reference>
<proteinExistence type="predicted"/>
<dbReference type="RefSeq" id="WP_327619082.1">
    <property type="nucleotide sequence ID" value="NZ_JAYWTM010000020.1"/>
</dbReference>
<dbReference type="Proteomes" id="UP001309705">
    <property type="component" value="Unassembled WGS sequence"/>
</dbReference>
<name>A0ABU6JTZ2_9GAMM</name>
<sequence>MSNSLLIMTLMGEFIHLNWQEDERVELERLLKQFVNDFTSLQTVEKND</sequence>